<organism evidence="2 3">
    <name type="scientific">Gryllus longicercus</name>
    <dbReference type="NCBI Taxonomy" id="2509291"/>
    <lineage>
        <taxon>Eukaryota</taxon>
        <taxon>Metazoa</taxon>
        <taxon>Ecdysozoa</taxon>
        <taxon>Arthropoda</taxon>
        <taxon>Hexapoda</taxon>
        <taxon>Insecta</taxon>
        <taxon>Pterygota</taxon>
        <taxon>Neoptera</taxon>
        <taxon>Polyneoptera</taxon>
        <taxon>Orthoptera</taxon>
        <taxon>Ensifera</taxon>
        <taxon>Gryllidea</taxon>
        <taxon>Grylloidea</taxon>
        <taxon>Gryllidae</taxon>
        <taxon>Gryllinae</taxon>
        <taxon>Gryllus</taxon>
    </lineage>
</organism>
<evidence type="ECO:0000256" key="1">
    <source>
        <dbReference type="SAM" id="MobiDB-lite"/>
    </source>
</evidence>
<dbReference type="EMBL" id="JAZDUA010000046">
    <property type="protein sequence ID" value="KAK7871050.1"/>
    <property type="molecule type" value="Genomic_DNA"/>
</dbReference>
<protein>
    <submittedName>
        <fullName evidence="2">Uncharacterized protein</fullName>
    </submittedName>
</protein>
<dbReference type="Proteomes" id="UP001378592">
    <property type="component" value="Unassembled WGS sequence"/>
</dbReference>
<feature type="region of interest" description="Disordered" evidence="1">
    <location>
        <begin position="36"/>
        <end position="71"/>
    </location>
</feature>
<keyword evidence="3" id="KW-1185">Reference proteome</keyword>
<name>A0AAN9ZEB9_9ORTH</name>
<dbReference type="AlphaFoldDB" id="A0AAN9ZEB9"/>
<reference evidence="2 3" key="1">
    <citation type="submission" date="2024-03" db="EMBL/GenBank/DDBJ databases">
        <title>The genome assembly and annotation of the cricket Gryllus longicercus Weissman &amp; Gray.</title>
        <authorList>
            <person name="Szrajer S."/>
            <person name="Gray D."/>
            <person name="Ylla G."/>
        </authorList>
    </citation>
    <scope>NUCLEOTIDE SEQUENCE [LARGE SCALE GENOMIC DNA]</scope>
    <source>
        <strain evidence="2">DAG 2021-001</strain>
        <tissue evidence="2">Whole body minus gut</tissue>
    </source>
</reference>
<gene>
    <name evidence="2" type="ORF">R5R35_007252</name>
</gene>
<proteinExistence type="predicted"/>
<comment type="caution">
    <text evidence="2">The sequence shown here is derived from an EMBL/GenBank/DDBJ whole genome shotgun (WGS) entry which is preliminary data.</text>
</comment>
<sequence length="129" mass="13936">MPLHPLPPPTRAPHRVASPRVHVRTLRVVATHCLGAGTATLPPPAPPAPTRATARSRDFPSACSAPTAAAAPPSCDTLADAASPASLPRHCPHRFYLPCRRRYTCRRLCQWTSLPGEIAHETICVMKRL</sequence>
<evidence type="ECO:0000313" key="3">
    <source>
        <dbReference type="Proteomes" id="UP001378592"/>
    </source>
</evidence>
<accession>A0AAN9ZEB9</accession>
<feature type="compositionally biased region" description="Low complexity" evidence="1">
    <location>
        <begin position="60"/>
        <end position="71"/>
    </location>
</feature>
<evidence type="ECO:0000313" key="2">
    <source>
        <dbReference type="EMBL" id="KAK7871050.1"/>
    </source>
</evidence>